<organism evidence="1 2">
    <name type="scientific">Duganella zoogloeoides</name>
    <dbReference type="NCBI Taxonomy" id="75659"/>
    <lineage>
        <taxon>Bacteria</taxon>
        <taxon>Pseudomonadati</taxon>
        <taxon>Pseudomonadota</taxon>
        <taxon>Betaproteobacteria</taxon>
        <taxon>Burkholderiales</taxon>
        <taxon>Oxalobacteraceae</taxon>
        <taxon>Telluria group</taxon>
        <taxon>Duganella</taxon>
    </lineage>
</organism>
<accession>A0ABZ0Y6C4</accession>
<sequence length="53" mass="5815">MAFSLVHADKNGVRINEIKLDRALPAPDHVYLDAGYRMMRAAGMIIPAAGFDN</sequence>
<dbReference type="Proteomes" id="UP001326110">
    <property type="component" value="Chromosome"/>
</dbReference>
<proteinExistence type="predicted"/>
<evidence type="ECO:0000313" key="1">
    <source>
        <dbReference type="EMBL" id="WQH07373.1"/>
    </source>
</evidence>
<protein>
    <submittedName>
        <fullName evidence="1">Uncharacterized protein</fullName>
    </submittedName>
</protein>
<evidence type="ECO:0000313" key="2">
    <source>
        <dbReference type="Proteomes" id="UP001326110"/>
    </source>
</evidence>
<keyword evidence="2" id="KW-1185">Reference proteome</keyword>
<dbReference type="GeneID" id="43167054"/>
<gene>
    <name evidence="1" type="ORF">SR858_13845</name>
</gene>
<name>A0ABZ0Y6C4_9BURK</name>
<dbReference type="EMBL" id="CP140152">
    <property type="protein sequence ID" value="WQH07373.1"/>
    <property type="molecule type" value="Genomic_DNA"/>
</dbReference>
<dbReference type="RefSeq" id="WP_157094845.1">
    <property type="nucleotide sequence ID" value="NZ_CP140152.1"/>
</dbReference>
<reference evidence="1 2" key="1">
    <citation type="submission" date="2023-11" db="EMBL/GenBank/DDBJ databases">
        <title>MicrobeMod: A computational toolkit for identifying prokaryotic methylation and restriction-modification with nanopore sequencing.</title>
        <authorList>
            <person name="Crits-Christoph A."/>
            <person name="Kang S.C."/>
            <person name="Lee H."/>
            <person name="Ostrov N."/>
        </authorList>
    </citation>
    <scope>NUCLEOTIDE SEQUENCE [LARGE SCALE GENOMIC DNA]</scope>
    <source>
        <strain evidence="1 2">ATCC 25935</strain>
    </source>
</reference>